<dbReference type="Pfam" id="PF00293">
    <property type="entry name" value="NUDIX"/>
    <property type="match status" value="1"/>
</dbReference>
<keyword evidence="5" id="KW-1185">Reference proteome</keyword>
<dbReference type="Gene3D" id="3.90.79.10">
    <property type="entry name" value="Nucleoside Triphosphate Pyrophosphohydrolase"/>
    <property type="match status" value="1"/>
</dbReference>
<evidence type="ECO:0000259" key="3">
    <source>
        <dbReference type="PROSITE" id="PS51462"/>
    </source>
</evidence>
<dbReference type="EMBL" id="BSPL01000023">
    <property type="protein sequence ID" value="GLS73014.1"/>
    <property type="molecule type" value="Genomic_DNA"/>
</dbReference>
<name>A0AA37WUE9_9HYPH</name>
<dbReference type="InterPro" id="IPR015797">
    <property type="entry name" value="NUDIX_hydrolase-like_dom_sf"/>
</dbReference>
<comment type="cofactor">
    <cofactor evidence="1">
        <name>Mg(2+)</name>
        <dbReference type="ChEBI" id="CHEBI:18420"/>
    </cofactor>
</comment>
<organism evidence="4 5">
    <name type="scientific">Methylobacterium tardum</name>
    <dbReference type="NCBI Taxonomy" id="374432"/>
    <lineage>
        <taxon>Bacteria</taxon>
        <taxon>Pseudomonadati</taxon>
        <taxon>Pseudomonadota</taxon>
        <taxon>Alphaproteobacteria</taxon>
        <taxon>Hyphomicrobiales</taxon>
        <taxon>Methylobacteriaceae</taxon>
        <taxon>Methylobacterium</taxon>
    </lineage>
</organism>
<dbReference type="Proteomes" id="UP001157440">
    <property type="component" value="Unassembled WGS sequence"/>
</dbReference>
<dbReference type="PANTHER" id="PTHR43046">
    <property type="entry name" value="GDP-MANNOSE MANNOSYL HYDROLASE"/>
    <property type="match status" value="1"/>
</dbReference>
<gene>
    <name evidence="4" type="ORF">GCM10007890_50290</name>
</gene>
<dbReference type="GO" id="GO:0016787">
    <property type="term" value="F:hydrolase activity"/>
    <property type="evidence" value="ECO:0007669"/>
    <property type="project" value="UniProtKB-KW"/>
</dbReference>
<dbReference type="SUPFAM" id="SSF55811">
    <property type="entry name" value="Nudix"/>
    <property type="match status" value="1"/>
</dbReference>
<reference evidence="5" key="1">
    <citation type="journal article" date="2019" name="Int. J. Syst. Evol. Microbiol.">
        <title>The Global Catalogue of Microorganisms (GCM) 10K type strain sequencing project: providing services to taxonomists for standard genome sequencing and annotation.</title>
        <authorList>
            <consortium name="The Broad Institute Genomics Platform"/>
            <consortium name="The Broad Institute Genome Sequencing Center for Infectious Disease"/>
            <person name="Wu L."/>
            <person name="Ma J."/>
        </authorList>
    </citation>
    <scope>NUCLEOTIDE SEQUENCE [LARGE SCALE GENOMIC DNA]</scope>
    <source>
        <strain evidence="5">NBRC 103632</strain>
    </source>
</reference>
<dbReference type="PANTHER" id="PTHR43046:SF16">
    <property type="entry name" value="ADP-RIBOSE PYROPHOSPHATASE YJHB-RELATED"/>
    <property type="match status" value="1"/>
</dbReference>
<dbReference type="AlphaFoldDB" id="A0AA37WUE9"/>
<sequence length="162" mass="17811">MSDFASSYLGRLRASVGSRLLLVPGARVVVADAQGRVLLELRADFNLWGLPGGVPDEREDIVACAVRETFEETGLRISDLVPFGFASRPETEVWTYPNGHVCHYFSMMFTTQTFSGAPASDGGENLRVAWFRPDALPDVLPNVALTIDAFLRWKATGAFQMI</sequence>
<evidence type="ECO:0000313" key="5">
    <source>
        <dbReference type="Proteomes" id="UP001157440"/>
    </source>
</evidence>
<comment type="caution">
    <text evidence="4">The sequence shown here is derived from an EMBL/GenBank/DDBJ whole genome shotgun (WGS) entry which is preliminary data.</text>
</comment>
<dbReference type="PROSITE" id="PS00893">
    <property type="entry name" value="NUDIX_BOX"/>
    <property type="match status" value="1"/>
</dbReference>
<protein>
    <submittedName>
        <fullName evidence="4">NUDIX hydrolase</fullName>
    </submittedName>
</protein>
<evidence type="ECO:0000256" key="2">
    <source>
        <dbReference type="ARBA" id="ARBA00022801"/>
    </source>
</evidence>
<feature type="domain" description="Nudix hydrolase" evidence="3">
    <location>
        <begin position="21"/>
        <end position="156"/>
    </location>
</feature>
<keyword evidence="2 4" id="KW-0378">Hydrolase</keyword>
<dbReference type="PROSITE" id="PS51462">
    <property type="entry name" value="NUDIX"/>
    <property type="match status" value="1"/>
</dbReference>
<proteinExistence type="predicted"/>
<dbReference type="InterPro" id="IPR020084">
    <property type="entry name" value="NUDIX_hydrolase_CS"/>
</dbReference>
<dbReference type="InterPro" id="IPR000086">
    <property type="entry name" value="NUDIX_hydrolase_dom"/>
</dbReference>
<accession>A0AA37WUE9</accession>
<dbReference type="RefSeq" id="WP_238195107.1">
    <property type="nucleotide sequence ID" value="NZ_BPQZ01000003.1"/>
</dbReference>
<evidence type="ECO:0000256" key="1">
    <source>
        <dbReference type="ARBA" id="ARBA00001946"/>
    </source>
</evidence>
<evidence type="ECO:0000313" key="4">
    <source>
        <dbReference type="EMBL" id="GLS73014.1"/>
    </source>
</evidence>